<feature type="compositionally biased region" description="Low complexity" evidence="4">
    <location>
        <begin position="413"/>
        <end position="423"/>
    </location>
</feature>
<proteinExistence type="predicted"/>
<feature type="compositionally biased region" description="Low complexity" evidence="4">
    <location>
        <begin position="463"/>
        <end position="487"/>
    </location>
</feature>
<keyword evidence="7" id="KW-1185">Reference proteome</keyword>
<keyword evidence="1" id="KW-0597">Phosphoprotein</keyword>
<evidence type="ECO:0000256" key="1">
    <source>
        <dbReference type="ARBA" id="ARBA00022553"/>
    </source>
</evidence>
<evidence type="ECO:0000256" key="3">
    <source>
        <dbReference type="PROSITE-ProRule" id="PRU00176"/>
    </source>
</evidence>
<dbReference type="SMART" id="SM00360">
    <property type="entry name" value="RRM"/>
    <property type="match status" value="2"/>
</dbReference>
<dbReference type="SUPFAM" id="SSF54928">
    <property type="entry name" value="RNA-binding domain, RBD"/>
    <property type="match status" value="2"/>
</dbReference>
<feature type="compositionally biased region" description="Low complexity" evidence="4">
    <location>
        <begin position="1"/>
        <end position="17"/>
    </location>
</feature>
<dbReference type="GeneID" id="90076786"/>
<feature type="region of interest" description="Disordered" evidence="4">
    <location>
        <begin position="33"/>
        <end position="63"/>
    </location>
</feature>
<dbReference type="InterPro" id="IPR012677">
    <property type="entry name" value="Nucleotide-bd_a/b_plait_sf"/>
</dbReference>
<evidence type="ECO:0000256" key="2">
    <source>
        <dbReference type="ARBA" id="ARBA00022884"/>
    </source>
</evidence>
<dbReference type="AlphaFoldDB" id="A0AAV5QVB9"/>
<dbReference type="Pfam" id="PF00076">
    <property type="entry name" value="RRM_1"/>
    <property type="match status" value="1"/>
</dbReference>
<feature type="compositionally biased region" description="Polar residues" evidence="4">
    <location>
        <begin position="34"/>
        <end position="63"/>
    </location>
</feature>
<feature type="region of interest" description="Disordered" evidence="4">
    <location>
        <begin position="322"/>
        <end position="341"/>
    </location>
</feature>
<evidence type="ECO:0000313" key="6">
    <source>
        <dbReference type="EMBL" id="GMM38798.1"/>
    </source>
</evidence>
<keyword evidence="2 3" id="KW-0694">RNA-binding</keyword>
<feature type="region of interest" description="Disordered" evidence="4">
    <location>
        <begin position="1"/>
        <end position="20"/>
    </location>
</feature>
<evidence type="ECO:0000256" key="4">
    <source>
        <dbReference type="SAM" id="MobiDB-lite"/>
    </source>
</evidence>
<dbReference type="RefSeq" id="XP_064855793.1">
    <property type="nucleotide sequence ID" value="XM_064999721.1"/>
</dbReference>
<dbReference type="InterPro" id="IPR035979">
    <property type="entry name" value="RBD_domain_sf"/>
</dbReference>
<dbReference type="EMBL" id="BTFZ01000020">
    <property type="protein sequence ID" value="GMM38798.1"/>
    <property type="molecule type" value="Genomic_DNA"/>
</dbReference>
<dbReference type="GO" id="GO:0003723">
    <property type="term" value="F:RNA binding"/>
    <property type="evidence" value="ECO:0007669"/>
    <property type="project" value="UniProtKB-UniRule"/>
</dbReference>
<dbReference type="Proteomes" id="UP001360560">
    <property type="component" value="Unassembled WGS sequence"/>
</dbReference>
<protein>
    <submittedName>
        <fullName evidence="6">mRNA-binding protein</fullName>
    </submittedName>
</protein>
<dbReference type="PROSITE" id="PS50102">
    <property type="entry name" value="RRM"/>
    <property type="match status" value="1"/>
</dbReference>
<feature type="region of interest" description="Disordered" evidence="4">
    <location>
        <begin position="409"/>
        <end position="430"/>
    </location>
</feature>
<name>A0AAV5QVB9_9ASCO</name>
<feature type="compositionally biased region" description="Low complexity" evidence="4">
    <location>
        <begin position="637"/>
        <end position="683"/>
    </location>
</feature>
<feature type="region of interest" description="Disordered" evidence="4">
    <location>
        <begin position="444"/>
        <end position="490"/>
    </location>
</feature>
<reference evidence="6 7" key="1">
    <citation type="journal article" date="2023" name="Elife">
        <title>Identification of key yeast species and microbe-microbe interactions impacting larval growth of Drosophila in the wild.</title>
        <authorList>
            <person name="Mure A."/>
            <person name="Sugiura Y."/>
            <person name="Maeda R."/>
            <person name="Honda K."/>
            <person name="Sakurai N."/>
            <person name="Takahashi Y."/>
            <person name="Watada M."/>
            <person name="Katoh T."/>
            <person name="Gotoh A."/>
            <person name="Gotoh Y."/>
            <person name="Taniguchi I."/>
            <person name="Nakamura K."/>
            <person name="Hayashi T."/>
            <person name="Katayama T."/>
            <person name="Uemura T."/>
            <person name="Hattori Y."/>
        </authorList>
    </citation>
    <scope>NUCLEOTIDE SEQUENCE [LARGE SCALE GENOMIC DNA]</scope>
    <source>
        <strain evidence="6 7">SC-9</strain>
    </source>
</reference>
<gene>
    <name evidence="6" type="ORF">DASC09_061370</name>
</gene>
<dbReference type="GO" id="GO:0008361">
    <property type="term" value="P:regulation of cell size"/>
    <property type="evidence" value="ECO:0007669"/>
    <property type="project" value="UniProtKB-ARBA"/>
</dbReference>
<feature type="compositionally biased region" description="Polar residues" evidence="4">
    <location>
        <begin position="620"/>
        <end position="636"/>
    </location>
</feature>
<dbReference type="PANTHER" id="PTHR10501">
    <property type="entry name" value="U1 SMALL NUCLEAR RIBONUCLEOPROTEIN A/U2 SMALL NUCLEAR RIBONUCLEOPROTEIN B"/>
    <property type="match status" value="1"/>
</dbReference>
<evidence type="ECO:0000259" key="5">
    <source>
        <dbReference type="PROSITE" id="PS50102"/>
    </source>
</evidence>
<dbReference type="GO" id="GO:0061157">
    <property type="term" value="P:mRNA destabilization"/>
    <property type="evidence" value="ECO:0007669"/>
    <property type="project" value="UniProtKB-ARBA"/>
</dbReference>
<accession>A0AAV5QVB9</accession>
<feature type="domain" description="RRM" evidence="5">
    <location>
        <begin position="516"/>
        <end position="609"/>
    </location>
</feature>
<evidence type="ECO:0000313" key="7">
    <source>
        <dbReference type="Proteomes" id="UP001360560"/>
    </source>
</evidence>
<dbReference type="FunFam" id="3.30.70.330:FF:000089">
    <property type="entry name" value="RNA binding protein"/>
    <property type="match status" value="1"/>
</dbReference>
<comment type="caution">
    <text evidence="6">The sequence shown here is derived from an EMBL/GenBank/DDBJ whole genome shotgun (WGS) entry which is preliminary data.</text>
</comment>
<organism evidence="6 7">
    <name type="scientific">Saccharomycopsis crataegensis</name>
    <dbReference type="NCBI Taxonomy" id="43959"/>
    <lineage>
        <taxon>Eukaryota</taxon>
        <taxon>Fungi</taxon>
        <taxon>Dikarya</taxon>
        <taxon>Ascomycota</taxon>
        <taxon>Saccharomycotina</taxon>
        <taxon>Saccharomycetes</taxon>
        <taxon>Saccharomycopsidaceae</taxon>
        <taxon>Saccharomycopsis</taxon>
    </lineage>
</organism>
<feature type="compositionally biased region" description="Polar residues" evidence="4">
    <location>
        <begin position="444"/>
        <end position="462"/>
    </location>
</feature>
<dbReference type="InterPro" id="IPR000504">
    <property type="entry name" value="RRM_dom"/>
</dbReference>
<feature type="region of interest" description="Disordered" evidence="4">
    <location>
        <begin position="587"/>
        <end position="688"/>
    </location>
</feature>
<sequence length="701" mass="75066">MSQNNSNNNSTTNLSDTTSDRVQTPQLNAEVMDNSLNNSPYQRDSKINNSTGSLGSKPMSLNQQLPKLNTGTAIFNPPPNLSQMGNSINLSPTLNGQPSSRKSSFIGNVNGSPINSLGNSSSNLMNSITKLSLNTSGPNESEINEKNNLSLGPGVPVKLRNLPFDLTSREVSAIFSLASDFNGADLFYEQGNNLVINARFSSISEATRVASILDGKKIFGLNYLPVKVDFDELTSYIQQAKNQKSNANNNIPSSATLMSPSVNINSLANNLPLSSPQAISSQSPLYPSQQITLPKRHSNSKAATRSRFLFNNGDFTSNSITENISSPVELPPTTPTTGNAGKSLIMMENQADAREYEQLVRDPWNSNGNSVNNVGGNVSSNIQENNQIINNLGTNLSTQPPTPIGFEWGSGENNSNTRRTSSSFFPNGAKQSAQPIMVPQQNNVVSGLNKSSSPPNPNITSLNVNTNLGPNNTNPGTNPNTPITAPGSAAPSGVDLSLLARLPLPSNPADQNPPCNTLYVGNLPPDATEAELRALFSPQKGFRRLSFKTKAPSSNGNGSSHSHGPMCFVEFDDVGYATRALAELYGSQLPRPGGMQSNKGGIRLSFSKNPLGVRGPGQRRGSSNYNNNFQGYNPSYQQQQPVPQQIPQTPQHILVQQQTQQQPPSSAQIQSHQQLSHTQQQSQNNGNIGLLSTITNQASLA</sequence>
<dbReference type="Gene3D" id="3.30.70.330">
    <property type="match status" value="1"/>
</dbReference>